<dbReference type="InterPro" id="IPR000182">
    <property type="entry name" value="GNAT_dom"/>
</dbReference>
<dbReference type="GO" id="GO:0010485">
    <property type="term" value="F:histone H4 acetyltransferase activity"/>
    <property type="evidence" value="ECO:0007669"/>
    <property type="project" value="InterPro"/>
</dbReference>
<dbReference type="PANTHER" id="PTHR20531">
    <property type="entry name" value="N-ALPHA-ACETYLTRANSFERASE 40"/>
    <property type="match status" value="1"/>
</dbReference>
<keyword evidence="9" id="KW-0539">Nucleus</keyword>
<feature type="region of interest" description="Disordered" evidence="16">
    <location>
        <begin position="28"/>
        <end position="61"/>
    </location>
</feature>
<dbReference type="PANTHER" id="PTHR20531:SF1">
    <property type="entry name" value="N-ALPHA-ACETYLTRANSFERASE 40"/>
    <property type="match status" value="1"/>
</dbReference>
<evidence type="ECO:0000256" key="8">
    <source>
        <dbReference type="ARBA" id="ARBA00022707"/>
    </source>
</evidence>
<keyword evidence="10" id="KW-0449">Lipoprotein</keyword>
<feature type="domain" description="N-acetyltransferase" evidence="17">
    <location>
        <begin position="117"/>
        <end position="256"/>
    </location>
</feature>
<evidence type="ECO:0000256" key="6">
    <source>
        <dbReference type="ARBA" id="ARBA00022490"/>
    </source>
</evidence>
<evidence type="ECO:0000256" key="7">
    <source>
        <dbReference type="ARBA" id="ARBA00022679"/>
    </source>
</evidence>
<evidence type="ECO:0000256" key="12">
    <source>
        <dbReference type="ARBA" id="ARBA00047821"/>
    </source>
</evidence>
<dbReference type="EC" id="2.3.1.257" evidence="4"/>
<evidence type="ECO:0000256" key="5">
    <source>
        <dbReference type="ARBA" id="ARBA00015043"/>
    </source>
</evidence>
<dbReference type="CDD" id="cd04301">
    <property type="entry name" value="NAT_SF"/>
    <property type="match status" value="1"/>
</dbReference>
<comment type="catalytic activity">
    <reaction evidence="13">
        <text>N-terminal L-seryl-[histone H4] + acetyl-CoA = N-terminal N(alpha)-acetyl-L-seryl-[histone H4] + CoA + H(+)</text>
        <dbReference type="Rhea" id="RHEA:50596"/>
        <dbReference type="Rhea" id="RHEA-COMP:12740"/>
        <dbReference type="Rhea" id="RHEA-COMP:12743"/>
        <dbReference type="ChEBI" id="CHEBI:15378"/>
        <dbReference type="ChEBI" id="CHEBI:57287"/>
        <dbReference type="ChEBI" id="CHEBI:57288"/>
        <dbReference type="ChEBI" id="CHEBI:64738"/>
        <dbReference type="ChEBI" id="CHEBI:83690"/>
        <dbReference type="EC" id="2.3.1.257"/>
    </reaction>
</comment>
<dbReference type="STRING" id="6573.A0A210R7N1"/>
<dbReference type="EMBL" id="NEDP02000029">
    <property type="protein sequence ID" value="OWF56841.1"/>
    <property type="molecule type" value="Genomic_DNA"/>
</dbReference>
<keyword evidence="8" id="KW-0519">Myristate</keyword>
<comment type="subcellular location">
    <subcellularLocation>
        <location evidence="2">Cytoplasm</location>
    </subcellularLocation>
    <subcellularLocation>
        <location evidence="1">Nucleus</location>
    </subcellularLocation>
</comment>
<organism evidence="18 19">
    <name type="scientific">Mizuhopecten yessoensis</name>
    <name type="common">Japanese scallop</name>
    <name type="synonym">Patinopecten yessoensis</name>
    <dbReference type="NCBI Taxonomy" id="6573"/>
    <lineage>
        <taxon>Eukaryota</taxon>
        <taxon>Metazoa</taxon>
        <taxon>Spiralia</taxon>
        <taxon>Lophotrochozoa</taxon>
        <taxon>Mollusca</taxon>
        <taxon>Bivalvia</taxon>
        <taxon>Autobranchia</taxon>
        <taxon>Pteriomorphia</taxon>
        <taxon>Pectinida</taxon>
        <taxon>Pectinoidea</taxon>
        <taxon>Pectinidae</taxon>
        <taxon>Mizuhopecten</taxon>
    </lineage>
</organism>
<evidence type="ECO:0000256" key="9">
    <source>
        <dbReference type="ARBA" id="ARBA00023242"/>
    </source>
</evidence>
<evidence type="ECO:0000256" key="1">
    <source>
        <dbReference type="ARBA" id="ARBA00004123"/>
    </source>
</evidence>
<dbReference type="OrthoDB" id="424551at2759"/>
<comment type="caution">
    <text evidence="18">The sequence shown here is derived from an EMBL/GenBank/DDBJ whole genome shotgun (WGS) entry which is preliminary data.</text>
</comment>
<evidence type="ECO:0000256" key="3">
    <source>
        <dbReference type="ARBA" id="ARBA00008870"/>
    </source>
</evidence>
<dbReference type="InterPro" id="IPR039949">
    <property type="entry name" value="NAA40"/>
</dbReference>
<evidence type="ECO:0000256" key="15">
    <source>
        <dbReference type="ARBA" id="ARBA00082154"/>
    </source>
</evidence>
<evidence type="ECO:0000256" key="16">
    <source>
        <dbReference type="SAM" id="MobiDB-lite"/>
    </source>
</evidence>
<sequence length="309" mass="36281">MVCYHNHPAVEQSYLLTPEVDLELHTRKPRETDINNNNGGNESIECSRRKSAKGKAKKQKRKEESAKYAMSFAKVEAANKIKDPLDLVAPFRKFERNGISLKVEFFRAQDLTQEMTDWVFDLTKKNMQKLYEESDWGWKDREKLEEMTEEKALYLIALDSESKPVAFTHFRFDMEWDEELVYCYELQVIDEYRRKGIGKFLIQILELLAYKTEMVKVMLTTFKSNKIGETFFMKAMKYTLDETSPEDPVWEETEYKYQILSKEIKPKPTSKTQEEAMQTSPPDILLSQLMSAWNLVELADILLSQLKSV</sequence>
<feature type="compositionally biased region" description="Basic residues" evidence="16">
    <location>
        <begin position="49"/>
        <end position="60"/>
    </location>
</feature>
<evidence type="ECO:0000313" key="19">
    <source>
        <dbReference type="Proteomes" id="UP000242188"/>
    </source>
</evidence>
<protein>
    <recommendedName>
        <fullName evidence="5">N-alpha-acetyltransferase 40</fullName>
        <ecNumber evidence="4">2.3.1.257</ecNumber>
    </recommendedName>
    <alternativeName>
        <fullName evidence="14">N-acetyltransferase 11</fullName>
    </alternativeName>
    <alternativeName>
        <fullName evidence="15">N-alpha-acetyltransferase D</fullName>
    </alternativeName>
</protein>
<dbReference type="GO" id="GO:1990189">
    <property type="term" value="F:protein N-terminal-serine acetyltransferase activity"/>
    <property type="evidence" value="ECO:0007669"/>
    <property type="project" value="UniProtKB-EC"/>
</dbReference>
<dbReference type="FunFam" id="3.40.630.30:FF:000033">
    <property type="entry name" value="N-alpha-acetyltransferase 40 isoform X1"/>
    <property type="match status" value="1"/>
</dbReference>
<evidence type="ECO:0000256" key="14">
    <source>
        <dbReference type="ARBA" id="ARBA00079213"/>
    </source>
</evidence>
<dbReference type="SUPFAM" id="SSF55729">
    <property type="entry name" value="Acyl-CoA N-acyltransferases (Nat)"/>
    <property type="match status" value="1"/>
</dbReference>
<evidence type="ECO:0000313" key="18">
    <source>
        <dbReference type="EMBL" id="OWF56841.1"/>
    </source>
</evidence>
<comment type="catalytic activity">
    <reaction evidence="12">
        <text>N-terminal L-seryl-[histone H2A] + acetyl-CoA = N-terminal N(alpha)-acetyl-L-seryl-[histone H2A] + CoA + H(+)</text>
        <dbReference type="Rhea" id="RHEA:50600"/>
        <dbReference type="Rhea" id="RHEA-COMP:12742"/>
        <dbReference type="Rhea" id="RHEA-COMP:12744"/>
        <dbReference type="ChEBI" id="CHEBI:15378"/>
        <dbReference type="ChEBI" id="CHEBI:57287"/>
        <dbReference type="ChEBI" id="CHEBI:57288"/>
        <dbReference type="ChEBI" id="CHEBI:64738"/>
        <dbReference type="ChEBI" id="CHEBI:83690"/>
        <dbReference type="EC" id="2.3.1.257"/>
    </reaction>
</comment>
<gene>
    <name evidence="18" type="ORF">KP79_PYT10086</name>
</gene>
<dbReference type="PROSITE" id="PS51186">
    <property type="entry name" value="GNAT"/>
    <property type="match status" value="1"/>
</dbReference>
<dbReference type="GO" id="GO:0043998">
    <property type="term" value="F:histone H2A acetyltransferase activity"/>
    <property type="evidence" value="ECO:0007669"/>
    <property type="project" value="InterPro"/>
</dbReference>
<reference evidence="18 19" key="1">
    <citation type="journal article" date="2017" name="Nat. Ecol. Evol.">
        <title>Scallop genome provides insights into evolution of bilaterian karyotype and development.</title>
        <authorList>
            <person name="Wang S."/>
            <person name="Zhang J."/>
            <person name="Jiao W."/>
            <person name="Li J."/>
            <person name="Xun X."/>
            <person name="Sun Y."/>
            <person name="Guo X."/>
            <person name="Huan P."/>
            <person name="Dong B."/>
            <person name="Zhang L."/>
            <person name="Hu X."/>
            <person name="Sun X."/>
            <person name="Wang J."/>
            <person name="Zhao C."/>
            <person name="Wang Y."/>
            <person name="Wang D."/>
            <person name="Huang X."/>
            <person name="Wang R."/>
            <person name="Lv J."/>
            <person name="Li Y."/>
            <person name="Zhang Z."/>
            <person name="Liu B."/>
            <person name="Lu W."/>
            <person name="Hui Y."/>
            <person name="Liang J."/>
            <person name="Zhou Z."/>
            <person name="Hou R."/>
            <person name="Li X."/>
            <person name="Liu Y."/>
            <person name="Li H."/>
            <person name="Ning X."/>
            <person name="Lin Y."/>
            <person name="Zhao L."/>
            <person name="Xing Q."/>
            <person name="Dou J."/>
            <person name="Li Y."/>
            <person name="Mao J."/>
            <person name="Guo H."/>
            <person name="Dou H."/>
            <person name="Li T."/>
            <person name="Mu C."/>
            <person name="Jiang W."/>
            <person name="Fu Q."/>
            <person name="Fu X."/>
            <person name="Miao Y."/>
            <person name="Liu J."/>
            <person name="Yu Q."/>
            <person name="Li R."/>
            <person name="Liao H."/>
            <person name="Li X."/>
            <person name="Kong Y."/>
            <person name="Jiang Z."/>
            <person name="Chourrout D."/>
            <person name="Li R."/>
            <person name="Bao Z."/>
        </authorList>
    </citation>
    <scope>NUCLEOTIDE SEQUENCE [LARGE SCALE GENOMIC DNA]</scope>
    <source>
        <strain evidence="18 19">PY_sf001</strain>
    </source>
</reference>
<evidence type="ECO:0000256" key="2">
    <source>
        <dbReference type="ARBA" id="ARBA00004496"/>
    </source>
</evidence>
<keyword evidence="6" id="KW-0963">Cytoplasm</keyword>
<evidence type="ECO:0000256" key="4">
    <source>
        <dbReference type="ARBA" id="ARBA00012950"/>
    </source>
</evidence>
<dbReference type="GO" id="GO:0005634">
    <property type="term" value="C:nucleus"/>
    <property type="evidence" value="ECO:0007669"/>
    <property type="project" value="UniProtKB-SubCell"/>
</dbReference>
<evidence type="ECO:0000256" key="11">
    <source>
        <dbReference type="ARBA" id="ARBA00023315"/>
    </source>
</evidence>
<keyword evidence="7 18" id="KW-0808">Transferase</keyword>
<dbReference type="Gene3D" id="3.40.630.30">
    <property type="match status" value="1"/>
</dbReference>
<dbReference type="InterPro" id="IPR016181">
    <property type="entry name" value="Acyl_CoA_acyltransferase"/>
</dbReference>
<keyword evidence="11" id="KW-0012">Acyltransferase</keyword>
<dbReference type="GO" id="GO:0005737">
    <property type="term" value="C:cytoplasm"/>
    <property type="evidence" value="ECO:0007669"/>
    <property type="project" value="UniProtKB-SubCell"/>
</dbReference>
<evidence type="ECO:0000256" key="13">
    <source>
        <dbReference type="ARBA" id="ARBA00049524"/>
    </source>
</evidence>
<dbReference type="AlphaFoldDB" id="A0A210R7N1"/>
<evidence type="ECO:0000259" key="17">
    <source>
        <dbReference type="PROSITE" id="PS51186"/>
    </source>
</evidence>
<accession>A0A210R7N1</accession>
<keyword evidence="19" id="KW-1185">Reference proteome</keyword>
<dbReference type="Pfam" id="PF00583">
    <property type="entry name" value="Acetyltransf_1"/>
    <property type="match status" value="1"/>
</dbReference>
<proteinExistence type="inferred from homology"/>
<dbReference type="Proteomes" id="UP000242188">
    <property type="component" value="Unassembled WGS sequence"/>
</dbReference>
<evidence type="ECO:0000256" key="10">
    <source>
        <dbReference type="ARBA" id="ARBA00023288"/>
    </source>
</evidence>
<name>A0A210R7N1_MIZYE</name>
<comment type="similarity">
    <text evidence="3">Belongs to the acetyltransferase family. NAA40 subfamily.</text>
</comment>